<feature type="domain" description="FAD dependent oxidoreductase" evidence="6">
    <location>
        <begin position="3"/>
        <end position="389"/>
    </location>
</feature>
<comment type="cofactor">
    <cofactor evidence="1">
        <name>FAD</name>
        <dbReference type="ChEBI" id="CHEBI:57692"/>
    </cofactor>
</comment>
<dbReference type="PANTHER" id="PTHR43104:SF2">
    <property type="entry name" value="L-2-HYDROXYGLUTARATE DEHYDROGENASE, MITOCHONDRIAL"/>
    <property type="match status" value="1"/>
</dbReference>
<evidence type="ECO:0000259" key="6">
    <source>
        <dbReference type="Pfam" id="PF01266"/>
    </source>
</evidence>
<keyword evidence="3" id="KW-0274">FAD</keyword>
<dbReference type="GO" id="GO:0005737">
    <property type="term" value="C:cytoplasm"/>
    <property type="evidence" value="ECO:0007669"/>
    <property type="project" value="TreeGrafter"/>
</dbReference>
<evidence type="ECO:0000256" key="1">
    <source>
        <dbReference type="ARBA" id="ARBA00001974"/>
    </source>
</evidence>
<name>A0A8J7DVI0_9CYAN</name>
<keyword evidence="8" id="KW-1185">Reference proteome</keyword>
<evidence type="ECO:0000256" key="3">
    <source>
        <dbReference type="ARBA" id="ARBA00022827"/>
    </source>
</evidence>
<evidence type="ECO:0000256" key="5">
    <source>
        <dbReference type="ARBA" id="ARBA00037941"/>
    </source>
</evidence>
<dbReference type="Pfam" id="PF01266">
    <property type="entry name" value="DAO"/>
    <property type="match status" value="1"/>
</dbReference>
<dbReference type="EC" id="1.1.3.-" evidence="7"/>
<dbReference type="SUPFAM" id="SSF51905">
    <property type="entry name" value="FAD/NAD(P)-binding domain"/>
    <property type="match status" value="1"/>
</dbReference>
<gene>
    <name evidence="7" type="primary">lhgO</name>
    <name evidence="7" type="ORF">IQ249_08035</name>
</gene>
<dbReference type="Proteomes" id="UP000654482">
    <property type="component" value="Unassembled WGS sequence"/>
</dbReference>
<dbReference type="RefSeq" id="WP_194028932.1">
    <property type="nucleotide sequence ID" value="NZ_JADEWZ010000009.1"/>
</dbReference>
<protein>
    <submittedName>
        <fullName evidence="7">L-2-hydroxyglutarate oxidase</fullName>
        <ecNumber evidence="7">1.1.3.-</ecNumber>
    </submittedName>
</protein>
<comment type="similarity">
    <text evidence="5">Belongs to the L2HGDH family.</text>
</comment>
<accession>A0A8J7DVI0</accession>
<dbReference type="Gene3D" id="3.50.50.60">
    <property type="entry name" value="FAD/NAD(P)-binding domain"/>
    <property type="match status" value="1"/>
</dbReference>
<dbReference type="NCBIfam" id="NF008726">
    <property type="entry name" value="PRK11728.1"/>
    <property type="match status" value="1"/>
</dbReference>
<proteinExistence type="inferred from homology"/>
<dbReference type="PANTHER" id="PTHR43104">
    <property type="entry name" value="L-2-HYDROXYGLUTARATE DEHYDROGENASE, MITOCHONDRIAL"/>
    <property type="match status" value="1"/>
</dbReference>
<evidence type="ECO:0000313" key="8">
    <source>
        <dbReference type="Proteomes" id="UP000654482"/>
    </source>
</evidence>
<keyword evidence="4 7" id="KW-0560">Oxidoreductase</keyword>
<evidence type="ECO:0000256" key="2">
    <source>
        <dbReference type="ARBA" id="ARBA00022630"/>
    </source>
</evidence>
<dbReference type="InterPro" id="IPR036188">
    <property type="entry name" value="FAD/NAD-bd_sf"/>
</dbReference>
<dbReference type="GO" id="GO:0047545">
    <property type="term" value="F:(S)-2-hydroxyglutarate dehydrogenase activity"/>
    <property type="evidence" value="ECO:0007669"/>
    <property type="project" value="TreeGrafter"/>
</dbReference>
<evidence type="ECO:0000313" key="7">
    <source>
        <dbReference type="EMBL" id="MBE9115839.1"/>
    </source>
</evidence>
<dbReference type="Gene3D" id="3.30.9.10">
    <property type="entry name" value="D-Amino Acid Oxidase, subunit A, domain 2"/>
    <property type="match status" value="1"/>
</dbReference>
<dbReference type="AlphaFoldDB" id="A0A8J7DVI0"/>
<evidence type="ECO:0000256" key="4">
    <source>
        <dbReference type="ARBA" id="ARBA00023002"/>
    </source>
</evidence>
<comment type="caution">
    <text evidence="7">The sequence shown here is derived from an EMBL/GenBank/DDBJ whole genome shotgun (WGS) entry which is preliminary data.</text>
</comment>
<dbReference type="EMBL" id="JADEWZ010000009">
    <property type="protein sequence ID" value="MBE9115839.1"/>
    <property type="molecule type" value="Genomic_DNA"/>
</dbReference>
<sequence>MYDFTIIGGGIIGLSTAMTLSQNYPHKKILVIEKEPQLAFHQTGNNSGVIHSGIYYKPGSFKAKFCRQGCQSMVEFCKKYDIAHEVCGKVIVATEENQIQALENLYDRGIANNVEIEKITAEEVKKIEPHVRCLAGIRVRSTGIADYKQVCQKYAELLQNAGGEIRLNTKVEKINKTNETQILETNRGEIETRFIINCAGLHSDRVAKLNDIDPPAKIVPFRGEYYELKPEKRYLVKTLIYPVPNPSFPFLGVHFTKMIDGSVHAGPNAVLSFKREGYNKTDFDWRDFSEVMTYPGFWKLAAKHADEGIKEILRSFSKAAFTRSLQQLIPEVQEDDLIPTHAGVRAQALKNDGKLVDDFLIVPDKNAIHVINAPSPAATSSLEIGKAIVAQISAN</sequence>
<dbReference type="InterPro" id="IPR006076">
    <property type="entry name" value="FAD-dep_OxRdtase"/>
</dbReference>
<organism evidence="7 8">
    <name type="scientific">Lusitaniella coriacea LEGE 07157</name>
    <dbReference type="NCBI Taxonomy" id="945747"/>
    <lineage>
        <taxon>Bacteria</taxon>
        <taxon>Bacillati</taxon>
        <taxon>Cyanobacteriota</taxon>
        <taxon>Cyanophyceae</taxon>
        <taxon>Spirulinales</taxon>
        <taxon>Lusitaniellaceae</taxon>
        <taxon>Lusitaniella</taxon>
    </lineage>
</organism>
<reference evidence="7" key="1">
    <citation type="submission" date="2020-10" db="EMBL/GenBank/DDBJ databases">
        <authorList>
            <person name="Castelo-Branco R."/>
            <person name="Eusebio N."/>
            <person name="Adriana R."/>
            <person name="Vieira A."/>
            <person name="Brugerolle De Fraissinette N."/>
            <person name="Rezende De Castro R."/>
            <person name="Schneider M.P."/>
            <person name="Vasconcelos V."/>
            <person name="Leao P.N."/>
        </authorList>
    </citation>
    <scope>NUCLEOTIDE SEQUENCE</scope>
    <source>
        <strain evidence="7">LEGE 07157</strain>
    </source>
</reference>
<keyword evidence="2" id="KW-0285">Flavoprotein</keyword>